<sequence length="61" mass="6492">MAENEKRSETNQSPEEPEELICPTCGGDGEIFATMEDYQYSSLVPGGSVCSTCGGTGRVSR</sequence>
<evidence type="ECO:0000313" key="2">
    <source>
        <dbReference type="EMBL" id="QDV17314.1"/>
    </source>
</evidence>
<dbReference type="SUPFAM" id="SSF57938">
    <property type="entry name" value="DnaJ/Hsp40 cysteine-rich domain"/>
    <property type="match status" value="1"/>
</dbReference>
<gene>
    <name evidence="2" type="ORF">Pan153_19490</name>
</gene>
<dbReference type="InterPro" id="IPR036410">
    <property type="entry name" value="HSP_DnaJ_Cys-rich_dom_sf"/>
</dbReference>
<evidence type="ECO:0000313" key="3">
    <source>
        <dbReference type="Proteomes" id="UP000320839"/>
    </source>
</evidence>
<proteinExistence type="predicted"/>
<feature type="region of interest" description="Disordered" evidence="1">
    <location>
        <begin position="1"/>
        <end position="22"/>
    </location>
</feature>
<dbReference type="EMBL" id="CP036317">
    <property type="protein sequence ID" value="QDV17314.1"/>
    <property type="molecule type" value="Genomic_DNA"/>
</dbReference>
<reference evidence="2 3" key="1">
    <citation type="submission" date="2019-02" db="EMBL/GenBank/DDBJ databases">
        <title>Deep-cultivation of Planctomycetes and their phenomic and genomic characterization uncovers novel biology.</title>
        <authorList>
            <person name="Wiegand S."/>
            <person name="Jogler M."/>
            <person name="Boedeker C."/>
            <person name="Pinto D."/>
            <person name="Vollmers J."/>
            <person name="Rivas-Marin E."/>
            <person name="Kohn T."/>
            <person name="Peeters S.H."/>
            <person name="Heuer A."/>
            <person name="Rast P."/>
            <person name="Oberbeckmann S."/>
            <person name="Bunk B."/>
            <person name="Jeske O."/>
            <person name="Meyerdierks A."/>
            <person name="Storesund J.E."/>
            <person name="Kallscheuer N."/>
            <person name="Luecker S."/>
            <person name="Lage O.M."/>
            <person name="Pohl T."/>
            <person name="Merkel B.J."/>
            <person name="Hornburger P."/>
            <person name="Mueller R.-W."/>
            <person name="Bruemmer F."/>
            <person name="Labrenz M."/>
            <person name="Spormann A.M."/>
            <person name="Op den Camp H."/>
            <person name="Overmann J."/>
            <person name="Amann R."/>
            <person name="Jetten M.S.M."/>
            <person name="Mascher T."/>
            <person name="Medema M.H."/>
            <person name="Devos D.P."/>
            <person name="Kaster A.-K."/>
            <person name="Ovreas L."/>
            <person name="Rohde M."/>
            <person name="Galperin M.Y."/>
            <person name="Jogler C."/>
        </authorList>
    </citation>
    <scope>NUCLEOTIDE SEQUENCE [LARGE SCALE GENOMIC DNA]</scope>
    <source>
        <strain evidence="2 3">Pan153</strain>
    </source>
</reference>
<protein>
    <submittedName>
        <fullName evidence="2">Uncharacterized protein</fullName>
    </submittedName>
</protein>
<evidence type="ECO:0000256" key="1">
    <source>
        <dbReference type="SAM" id="MobiDB-lite"/>
    </source>
</evidence>
<dbReference type="Proteomes" id="UP000320839">
    <property type="component" value="Chromosome"/>
</dbReference>
<dbReference type="RefSeq" id="WP_145455380.1">
    <property type="nucleotide sequence ID" value="NZ_CP036317.1"/>
</dbReference>
<name>A0A518FLT6_9PLAN</name>
<dbReference type="OrthoDB" id="9800607at2"/>
<dbReference type="Gene3D" id="6.20.20.10">
    <property type="match status" value="1"/>
</dbReference>
<dbReference type="AlphaFoldDB" id="A0A518FLT6"/>
<organism evidence="2 3">
    <name type="scientific">Gimesia panareensis</name>
    <dbReference type="NCBI Taxonomy" id="2527978"/>
    <lineage>
        <taxon>Bacteria</taxon>
        <taxon>Pseudomonadati</taxon>
        <taxon>Planctomycetota</taxon>
        <taxon>Planctomycetia</taxon>
        <taxon>Planctomycetales</taxon>
        <taxon>Planctomycetaceae</taxon>
        <taxon>Gimesia</taxon>
    </lineage>
</organism>
<accession>A0A518FLT6</accession>